<evidence type="ECO:0000313" key="2">
    <source>
        <dbReference type="Proteomes" id="UP000294134"/>
    </source>
</evidence>
<gene>
    <name evidence="1" type="ORF">PSA21_288</name>
</gene>
<reference evidence="1 2" key="1">
    <citation type="submission" date="2019-02" db="EMBL/GenBank/DDBJ databases">
        <authorList>
            <person name="Frampton R.A."/>
            <person name="Wojtus J.K."/>
            <person name="Fineran P.C."/>
            <person name="Hendrickson H.L."/>
        </authorList>
    </citation>
    <scope>NUCLEOTIDE SEQUENCE [LARGE SCALE GENOMIC DNA]</scope>
</reference>
<dbReference type="Proteomes" id="UP000294134">
    <property type="component" value="Segment"/>
</dbReference>
<accession>A0A481W610</accession>
<dbReference type="EMBL" id="MK552327">
    <property type="protein sequence ID" value="QBJ02814.1"/>
    <property type="molecule type" value="Genomic_DNA"/>
</dbReference>
<keyword evidence="2" id="KW-1185">Reference proteome</keyword>
<name>A0A481W610_9CAUD</name>
<proteinExistence type="predicted"/>
<evidence type="ECO:0000313" key="1">
    <source>
        <dbReference type="EMBL" id="QBJ02814.1"/>
    </source>
</evidence>
<protein>
    <submittedName>
        <fullName evidence="1">Uncharacterized protein</fullName>
    </submittedName>
</protein>
<organism evidence="1 2">
    <name type="scientific">Pseudomonas phage Psa21</name>
    <dbReference type="NCBI Taxonomy" id="2530023"/>
    <lineage>
        <taxon>Viruses</taxon>
        <taxon>Duplodnaviria</taxon>
        <taxon>Heunggongvirae</taxon>
        <taxon>Uroviricota</taxon>
        <taxon>Caudoviricetes</taxon>
        <taxon>Chimalliviridae</taxon>
        <taxon>Tepukevirus</taxon>
        <taxon>Tepukevirus Psa21</taxon>
    </lineage>
</organism>
<sequence length="303" mass="34805">MFKALRNRYRLTRLFEMDAIKNNICCFRTDEDEYVHLFLDDKGQRHAYSSVTLQPIDIATVTIPDKDCFRWTSWDRKPFSSYYERGISAIKVLKARHAETWQGVPFIKVNGKVLYISRGSDGGEWFELTDINGNEFIFPTVMLNVLNSSNYIDLDMYTAKVVNLYGEGNPVEDWKPIIAWGNEPTSNQPAYSELIEMDGFPGMLELHTKDIVINISEIDNSATPIVDLHPFVKIIKWNLLDHNARWTLDVSNILLQVGKNPILIRVGDLPTEVPGHRFIMSNMVDGNESQHINYNVDLPSTYP</sequence>